<dbReference type="AlphaFoldDB" id="A0A1E5BB55"/>
<dbReference type="GO" id="GO:0008710">
    <property type="term" value="F:8-amino-7-oxononanoate synthase activity"/>
    <property type="evidence" value="ECO:0007669"/>
    <property type="project" value="TreeGrafter"/>
</dbReference>
<reference evidence="5 6" key="1">
    <citation type="journal article" date="2012" name="Science">
        <title>Ecological populations of bacteria act as socially cohesive units of antibiotic production and resistance.</title>
        <authorList>
            <person name="Cordero O.X."/>
            <person name="Wildschutte H."/>
            <person name="Kirkup B."/>
            <person name="Proehl S."/>
            <person name="Ngo L."/>
            <person name="Hussain F."/>
            <person name="Le Roux F."/>
            <person name="Mincer T."/>
            <person name="Polz M.F."/>
        </authorList>
    </citation>
    <scope>NUCLEOTIDE SEQUENCE [LARGE SCALE GENOMIC DNA]</scope>
    <source>
        <strain evidence="5 6">ZF-129</strain>
    </source>
</reference>
<dbReference type="Pfam" id="PF00155">
    <property type="entry name" value="Aminotran_1_2"/>
    <property type="match status" value="1"/>
</dbReference>
<dbReference type="InterPro" id="IPR015421">
    <property type="entry name" value="PyrdxlP-dep_Trfase_major"/>
</dbReference>
<sequence>MNYKKSSILPEACAKKLEHDLNRLIIPADKGKNLVLGKAPSPGDVILQSNDYLNLGHHPSVIGAQVASLLSSKNNSFMSNVFLHNDALSRKTACEMSNFTEFDHCIIAPSGWIANTALMQTICHSQTNVYIDFFTHMSLWEGARYAGANIFPFMHNNTRHLKRLIGRNGPGIVIVDSIYSTLGTIAPLIDIVAVAKNAGCATVVDESHSLGTHGPQGAGLLKHLNISADVDFMTASLAKTFAYRAGAIWCNNRFGESLPYTAYSSIFSSAMMESELERIRATLSVVKTCDQARETLFENANTLIQGLKKIGFNIRSQSQIIAIETGDSTNTINVRTYLEKHGVLGSVFCPPATPNNKNLIRLSINSGITKDQIEHVISIFRHAFNEPDLYFI</sequence>
<dbReference type="Gene3D" id="3.90.1150.10">
    <property type="entry name" value="Aspartate Aminotransferase, domain 1"/>
    <property type="match status" value="1"/>
</dbReference>
<dbReference type="SUPFAM" id="SSF53383">
    <property type="entry name" value="PLP-dependent transferases"/>
    <property type="match status" value="1"/>
</dbReference>
<keyword evidence="2" id="KW-0808">Transferase</keyword>
<proteinExistence type="predicted"/>
<comment type="cofactor">
    <cofactor evidence="1">
        <name>pyridoxal 5'-phosphate</name>
        <dbReference type="ChEBI" id="CHEBI:597326"/>
    </cofactor>
</comment>
<evidence type="ECO:0000256" key="3">
    <source>
        <dbReference type="ARBA" id="ARBA00022898"/>
    </source>
</evidence>
<accession>A0A1E5BB55</accession>
<dbReference type="InterPro" id="IPR015424">
    <property type="entry name" value="PyrdxlP-dep_Trfase"/>
</dbReference>
<evidence type="ECO:0000259" key="4">
    <source>
        <dbReference type="Pfam" id="PF00155"/>
    </source>
</evidence>
<dbReference type="InterPro" id="IPR004839">
    <property type="entry name" value="Aminotransferase_I/II_large"/>
</dbReference>
<dbReference type="EMBL" id="AJYQ02000127">
    <property type="protein sequence ID" value="OEE31344.1"/>
    <property type="molecule type" value="Genomic_DNA"/>
</dbReference>
<dbReference type="Gene3D" id="3.40.640.10">
    <property type="entry name" value="Type I PLP-dependent aspartate aminotransferase-like (Major domain)"/>
    <property type="match status" value="1"/>
</dbReference>
<evidence type="ECO:0000313" key="5">
    <source>
        <dbReference type="EMBL" id="OEE31344.1"/>
    </source>
</evidence>
<dbReference type="PANTHER" id="PTHR13693">
    <property type="entry name" value="CLASS II AMINOTRANSFERASE/8-AMINO-7-OXONONANOATE SYNTHASE"/>
    <property type="match status" value="1"/>
</dbReference>
<protein>
    <submittedName>
        <fullName evidence="5">CAI-1 autoinducer synthase</fullName>
    </submittedName>
</protein>
<dbReference type="OrthoDB" id="9807157at2"/>
<dbReference type="PANTHER" id="PTHR13693:SF100">
    <property type="entry name" value="8-AMINO-7-OXONONANOATE SYNTHASE"/>
    <property type="match status" value="1"/>
</dbReference>
<feature type="domain" description="Aminotransferase class I/classII large" evidence="4">
    <location>
        <begin position="45"/>
        <end position="378"/>
    </location>
</feature>
<dbReference type="InterPro" id="IPR050087">
    <property type="entry name" value="AON_synthase_class-II"/>
</dbReference>
<dbReference type="NCBIfam" id="NF005526">
    <property type="entry name" value="PRK07179.1"/>
    <property type="match status" value="1"/>
</dbReference>
<dbReference type="InterPro" id="IPR015422">
    <property type="entry name" value="PyrdxlP-dep_Trfase_small"/>
</dbReference>
<comment type="caution">
    <text evidence="5">The sequence shown here is derived from an EMBL/GenBank/DDBJ whole genome shotgun (WGS) entry which is preliminary data.</text>
</comment>
<dbReference type="GO" id="GO:0030170">
    <property type="term" value="F:pyridoxal phosphate binding"/>
    <property type="evidence" value="ECO:0007669"/>
    <property type="project" value="InterPro"/>
</dbReference>
<organism evidence="5 6">
    <name type="scientific">Vibrio genomosp. F10 str. ZF-129</name>
    <dbReference type="NCBI Taxonomy" id="1187848"/>
    <lineage>
        <taxon>Bacteria</taxon>
        <taxon>Pseudomonadati</taxon>
        <taxon>Pseudomonadota</taxon>
        <taxon>Gammaproteobacteria</taxon>
        <taxon>Vibrionales</taxon>
        <taxon>Vibrionaceae</taxon>
        <taxon>Vibrio</taxon>
    </lineage>
</organism>
<evidence type="ECO:0000256" key="1">
    <source>
        <dbReference type="ARBA" id="ARBA00001933"/>
    </source>
</evidence>
<dbReference type="eggNOG" id="COG0156">
    <property type="taxonomic scope" value="Bacteria"/>
</dbReference>
<dbReference type="Proteomes" id="UP000094741">
    <property type="component" value="Unassembled WGS sequence"/>
</dbReference>
<gene>
    <name evidence="5" type="ORF">A1QO_13565</name>
</gene>
<evidence type="ECO:0000256" key="2">
    <source>
        <dbReference type="ARBA" id="ARBA00022679"/>
    </source>
</evidence>
<dbReference type="RefSeq" id="WP_017033654.1">
    <property type="nucleotide sequence ID" value="NZ_AJYQ02000127.1"/>
</dbReference>
<evidence type="ECO:0000313" key="6">
    <source>
        <dbReference type="Proteomes" id="UP000094741"/>
    </source>
</evidence>
<name>A0A1E5BB55_9VIBR</name>
<dbReference type="GO" id="GO:0009102">
    <property type="term" value="P:biotin biosynthetic process"/>
    <property type="evidence" value="ECO:0007669"/>
    <property type="project" value="TreeGrafter"/>
</dbReference>
<keyword evidence="3" id="KW-0663">Pyridoxal phosphate</keyword>
<dbReference type="STRING" id="1187848.A1QO_13565"/>